<dbReference type="PROSITE" id="PS52016">
    <property type="entry name" value="TONB_DEPENDENT_REC_3"/>
    <property type="match status" value="1"/>
</dbReference>
<organism evidence="19 20">
    <name type="scientific">Pseudoduganella ginsengisoli</name>
    <dbReference type="NCBI Taxonomy" id="1462440"/>
    <lineage>
        <taxon>Bacteria</taxon>
        <taxon>Pseudomonadati</taxon>
        <taxon>Pseudomonadota</taxon>
        <taxon>Betaproteobacteria</taxon>
        <taxon>Burkholderiales</taxon>
        <taxon>Oxalobacteraceae</taxon>
        <taxon>Telluria group</taxon>
        <taxon>Pseudoduganella</taxon>
    </lineage>
</organism>
<evidence type="ECO:0000256" key="5">
    <source>
        <dbReference type="ARBA" id="ARBA00022496"/>
    </source>
</evidence>
<dbReference type="EMBL" id="WNLA01000002">
    <property type="protein sequence ID" value="MTW01541.1"/>
    <property type="molecule type" value="Genomic_DNA"/>
</dbReference>
<dbReference type="GO" id="GO:0009279">
    <property type="term" value="C:cell outer membrane"/>
    <property type="evidence" value="ECO:0007669"/>
    <property type="project" value="UniProtKB-SubCell"/>
</dbReference>
<feature type="compositionally biased region" description="Polar residues" evidence="15">
    <location>
        <begin position="324"/>
        <end position="341"/>
    </location>
</feature>
<evidence type="ECO:0000256" key="15">
    <source>
        <dbReference type="SAM" id="MobiDB-lite"/>
    </source>
</evidence>
<evidence type="ECO:0000256" key="12">
    <source>
        <dbReference type="ARBA" id="ARBA00023237"/>
    </source>
</evidence>
<dbReference type="RefSeq" id="WP_155437937.1">
    <property type="nucleotide sequence ID" value="NZ_WNLA01000002.1"/>
</dbReference>
<feature type="region of interest" description="Disordered" evidence="15">
    <location>
        <begin position="322"/>
        <end position="341"/>
    </location>
</feature>
<evidence type="ECO:0000256" key="8">
    <source>
        <dbReference type="ARBA" id="ARBA00023065"/>
    </source>
</evidence>
<sequence length="931" mass="100378">MTNQNPYRTALPFRLSPIAASLAAIVAGAALLASAPLHAAEPTVTQPSVAELQAEIARLKQIIATQNPSAAQGAPAAAAATTPVAAAEPAPAADESQTLGEVTVRSRNRLERLQDVPLSVSVVTGKELDRLQATDIKSLTQRAANVSWNQGNQRTASLAIRGVGKQGQTEAQDPSVGLIVDGVNYAYNALSSSFDFTDVDAVEVTRGPQGTLLGKNTSVGVVNVTTRRPSFTPDASWSLTIGQQDTVQGRFAAGGPIVDGLLAYRANLSVSKGEGDIKNAYNKDITYTNKDRVSGRLQFLLTPDSSFSARVALDAQPRAGETYNGRTINTPTPNIYSNGDKNTLATDPAVRLARRWFTQQTGYTYQDNFLNEKTFVVNNDNQRPLVTGSNGAAAELNWYLDKFNITSITAYKDYHFNATNDEGTPFDVHRNSGGFWNDYRQATQELRLSSQPGGFVDYQAGIFLMKVDNQADYRREWGNDAGAWYATAPQYGRLDADAAGRYLLQNSLDRLQMSFNSPAGTQDIRNKSAAVFAQANWHLSDPLTLTTGLRFTREDRRNKGSTLVNNYGNAPELNPVAVNGVAFGGFDSSANGTLTANNSAAQIALANTLAAKYFGAASYAALTAAQRQQVADAKAIRVSQIGVVFAPTEAEPFKDTLPAFVLSPSYKFNKDLTAYASWQYGEKAGISQLTNGVSNLVRKEKTNALETGIKSALLDRKLLINANLFLMNIKDYQQAVRVLDVYTTNLAKQNNDPQLYYTTATGNAPKVQARGLEFDGAYSGITNTTLRFSGAYTDARYKDFKLSAQPVENGYPGAAPYRDVTGQALPGASKFTFNVGADYQKPVLTDKAFHASFNTAYNSRYNADNTLSSYGWVGGSAITDLAVGLGTRSGSFDVSVIVKNAFQNDAPLTKTWNTYTPAVPRWIGLVVSGKL</sequence>
<evidence type="ECO:0000259" key="17">
    <source>
        <dbReference type="Pfam" id="PF00593"/>
    </source>
</evidence>
<dbReference type="InterPro" id="IPR036942">
    <property type="entry name" value="Beta-barrel_TonB_sf"/>
</dbReference>
<dbReference type="Gene3D" id="2.170.130.10">
    <property type="entry name" value="TonB-dependent receptor, plug domain"/>
    <property type="match status" value="1"/>
</dbReference>
<keyword evidence="16" id="KW-0732">Signal</keyword>
<evidence type="ECO:0000259" key="18">
    <source>
        <dbReference type="Pfam" id="PF07715"/>
    </source>
</evidence>
<evidence type="ECO:0000256" key="3">
    <source>
        <dbReference type="ARBA" id="ARBA00022448"/>
    </source>
</evidence>
<keyword evidence="3 13" id="KW-0813">Transport</keyword>
<dbReference type="AlphaFoldDB" id="A0A6L6PWK3"/>
<feature type="domain" description="TonB-dependent receptor plug" evidence="18">
    <location>
        <begin position="113"/>
        <end position="221"/>
    </location>
</feature>
<dbReference type="Proteomes" id="UP000484015">
    <property type="component" value="Unassembled WGS sequence"/>
</dbReference>
<feature type="domain" description="TonB-dependent receptor-like beta-barrel" evidence="17">
    <location>
        <begin position="396"/>
        <end position="885"/>
    </location>
</feature>
<comment type="subcellular location">
    <subcellularLocation>
        <location evidence="1 13">Cell outer membrane</location>
        <topology evidence="1 13">Multi-pass membrane protein</topology>
    </subcellularLocation>
</comment>
<dbReference type="PANTHER" id="PTHR32552:SF81">
    <property type="entry name" value="TONB-DEPENDENT OUTER MEMBRANE RECEPTOR"/>
    <property type="match status" value="1"/>
</dbReference>
<keyword evidence="5" id="KW-0410">Iron transport</keyword>
<keyword evidence="10 13" id="KW-0472">Membrane</keyword>
<evidence type="ECO:0000256" key="4">
    <source>
        <dbReference type="ARBA" id="ARBA00022452"/>
    </source>
</evidence>
<evidence type="ECO:0000256" key="6">
    <source>
        <dbReference type="ARBA" id="ARBA00022692"/>
    </source>
</evidence>
<evidence type="ECO:0000256" key="7">
    <source>
        <dbReference type="ARBA" id="ARBA00023004"/>
    </source>
</evidence>
<dbReference type="InterPro" id="IPR012910">
    <property type="entry name" value="Plug_dom"/>
</dbReference>
<proteinExistence type="inferred from homology"/>
<feature type="chain" id="PRO_5026760693" evidence="16">
    <location>
        <begin position="40"/>
        <end position="931"/>
    </location>
</feature>
<evidence type="ECO:0000256" key="10">
    <source>
        <dbReference type="ARBA" id="ARBA00023136"/>
    </source>
</evidence>
<comment type="caution">
    <text evidence="19">The sequence shown here is derived from an EMBL/GenBank/DDBJ whole genome shotgun (WGS) entry which is preliminary data.</text>
</comment>
<evidence type="ECO:0000256" key="1">
    <source>
        <dbReference type="ARBA" id="ARBA00004571"/>
    </source>
</evidence>
<dbReference type="InterPro" id="IPR039426">
    <property type="entry name" value="TonB-dep_rcpt-like"/>
</dbReference>
<accession>A0A6L6PWK3</accession>
<keyword evidence="8" id="KW-0406">Ion transport</keyword>
<reference evidence="19 20" key="1">
    <citation type="submission" date="2019-11" db="EMBL/GenBank/DDBJ databases">
        <title>Type strains purchased from KCTC, JCM and DSMZ.</title>
        <authorList>
            <person name="Lu H."/>
        </authorList>
    </citation>
    <scope>NUCLEOTIDE SEQUENCE [LARGE SCALE GENOMIC DNA]</scope>
    <source>
        <strain evidence="19 20">KCTC 42409</strain>
    </source>
</reference>
<dbReference type="Pfam" id="PF00593">
    <property type="entry name" value="TonB_dep_Rec_b-barrel"/>
    <property type="match status" value="1"/>
</dbReference>
<gene>
    <name evidence="19" type="ORF">GM668_05505</name>
</gene>
<evidence type="ECO:0000313" key="19">
    <source>
        <dbReference type="EMBL" id="MTW01541.1"/>
    </source>
</evidence>
<dbReference type="GO" id="GO:0006826">
    <property type="term" value="P:iron ion transport"/>
    <property type="evidence" value="ECO:0007669"/>
    <property type="project" value="UniProtKB-KW"/>
</dbReference>
<dbReference type="OrthoDB" id="8538693at2"/>
<keyword evidence="12 13" id="KW-0998">Cell outer membrane</keyword>
<keyword evidence="9 14" id="KW-0798">TonB box</keyword>
<feature type="signal peptide" evidence="16">
    <location>
        <begin position="1"/>
        <end position="39"/>
    </location>
</feature>
<evidence type="ECO:0000256" key="16">
    <source>
        <dbReference type="SAM" id="SignalP"/>
    </source>
</evidence>
<dbReference type="Gene3D" id="2.40.170.20">
    <property type="entry name" value="TonB-dependent receptor, beta-barrel domain"/>
    <property type="match status" value="1"/>
</dbReference>
<evidence type="ECO:0000256" key="9">
    <source>
        <dbReference type="ARBA" id="ARBA00023077"/>
    </source>
</evidence>
<evidence type="ECO:0000256" key="2">
    <source>
        <dbReference type="ARBA" id="ARBA00009810"/>
    </source>
</evidence>
<comment type="similarity">
    <text evidence="2 13 14">Belongs to the TonB-dependent receptor family.</text>
</comment>
<dbReference type="Pfam" id="PF07715">
    <property type="entry name" value="Plug"/>
    <property type="match status" value="1"/>
</dbReference>
<evidence type="ECO:0000256" key="14">
    <source>
        <dbReference type="RuleBase" id="RU003357"/>
    </source>
</evidence>
<evidence type="ECO:0000256" key="11">
    <source>
        <dbReference type="ARBA" id="ARBA00023170"/>
    </source>
</evidence>
<evidence type="ECO:0000256" key="13">
    <source>
        <dbReference type="PROSITE-ProRule" id="PRU01360"/>
    </source>
</evidence>
<dbReference type="SUPFAM" id="SSF56935">
    <property type="entry name" value="Porins"/>
    <property type="match status" value="1"/>
</dbReference>
<dbReference type="InterPro" id="IPR037066">
    <property type="entry name" value="Plug_dom_sf"/>
</dbReference>
<keyword evidence="20" id="KW-1185">Reference proteome</keyword>
<keyword evidence="4 13" id="KW-1134">Transmembrane beta strand</keyword>
<name>A0A6L6PWK3_9BURK</name>
<keyword evidence="11 19" id="KW-0675">Receptor</keyword>
<dbReference type="PANTHER" id="PTHR32552">
    <property type="entry name" value="FERRICHROME IRON RECEPTOR-RELATED"/>
    <property type="match status" value="1"/>
</dbReference>
<protein>
    <submittedName>
        <fullName evidence="19">TonB-dependent receptor plug domain-containing protein</fullName>
    </submittedName>
</protein>
<dbReference type="InterPro" id="IPR000531">
    <property type="entry name" value="Beta-barrel_TonB"/>
</dbReference>
<evidence type="ECO:0000313" key="20">
    <source>
        <dbReference type="Proteomes" id="UP000484015"/>
    </source>
</evidence>
<keyword evidence="6 13" id="KW-0812">Transmembrane</keyword>
<keyword evidence="7" id="KW-0408">Iron</keyword>